<dbReference type="Proteomes" id="UP000016932">
    <property type="component" value="Unassembled WGS sequence"/>
</dbReference>
<dbReference type="KEGG" id="pfj:MYCFIDRAFT_206731"/>
<dbReference type="GeneID" id="19336504"/>
<dbReference type="RefSeq" id="XP_007923548.1">
    <property type="nucleotide sequence ID" value="XM_007925357.1"/>
</dbReference>
<evidence type="ECO:0000313" key="2">
    <source>
        <dbReference type="EMBL" id="EME86175.1"/>
    </source>
</evidence>
<evidence type="ECO:0000313" key="3">
    <source>
        <dbReference type="Proteomes" id="UP000016932"/>
    </source>
</evidence>
<sequence>MAKLRTRVVLVKQEQQEGKSEDNRSGYGKASSSVPEPEPEPAPGLWQQVAGGSSSRYYYDRTDGEGGGSEVCVRDVRMPPQPTQAAGRMERESAPVHAPSVSSDQGLERQSHAIMASGHEAHGRKEKVHCPESYRCPYTHGVHPMTIHGTQINQLRG</sequence>
<keyword evidence="3" id="KW-1185">Reference proteome</keyword>
<organism evidence="2 3">
    <name type="scientific">Pseudocercospora fijiensis (strain CIRAD86)</name>
    <name type="common">Black leaf streak disease fungus</name>
    <name type="synonym">Mycosphaerella fijiensis</name>
    <dbReference type="NCBI Taxonomy" id="383855"/>
    <lineage>
        <taxon>Eukaryota</taxon>
        <taxon>Fungi</taxon>
        <taxon>Dikarya</taxon>
        <taxon>Ascomycota</taxon>
        <taxon>Pezizomycotina</taxon>
        <taxon>Dothideomycetes</taxon>
        <taxon>Dothideomycetidae</taxon>
        <taxon>Mycosphaerellales</taxon>
        <taxon>Mycosphaerellaceae</taxon>
        <taxon>Pseudocercospora</taxon>
    </lineage>
</organism>
<reference evidence="2 3" key="1">
    <citation type="journal article" date="2012" name="PLoS Pathog.">
        <title>Diverse lifestyles and strategies of plant pathogenesis encoded in the genomes of eighteen Dothideomycetes fungi.</title>
        <authorList>
            <person name="Ohm R.A."/>
            <person name="Feau N."/>
            <person name="Henrissat B."/>
            <person name="Schoch C.L."/>
            <person name="Horwitz B.A."/>
            <person name="Barry K.W."/>
            <person name="Condon B.J."/>
            <person name="Copeland A.C."/>
            <person name="Dhillon B."/>
            <person name="Glaser F."/>
            <person name="Hesse C.N."/>
            <person name="Kosti I."/>
            <person name="LaButti K."/>
            <person name="Lindquist E.A."/>
            <person name="Lucas S."/>
            <person name="Salamov A.A."/>
            <person name="Bradshaw R.E."/>
            <person name="Ciuffetti L."/>
            <person name="Hamelin R.C."/>
            <person name="Kema G.H.J."/>
            <person name="Lawrence C."/>
            <person name="Scott J.A."/>
            <person name="Spatafora J.W."/>
            <person name="Turgeon B.G."/>
            <person name="de Wit P.J.G.M."/>
            <person name="Zhong S."/>
            <person name="Goodwin S.B."/>
            <person name="Grigoriev I.V."/>
        </authorList>
    </citation>
    <scope>NUCLEOTIDE SEQUENCE [LARGE SCALE GENOMIC DNA]</scope>
    <source>
        <strain evidence="2 3">CIRAD86</strain>
    </source>
</reference>
<dbReference type="AlphaFoldDB" id="M2Z8R5"/>
<gene>
    <name evidence="2" type="ORF">MYCFIDRAFT_206731</name>
</gene>
<feature type="region of interest" description="Disordered" evidence="1">
    <location>
        <begin position="1"/>
        <end position="108"/>
    </location>
</feature>
<feature type="compositionally biased region" description="Basic and acidic residues" evidence="1">
    <location>
        <begin position="14"/>
        <end position="24"/>
    </location>
</feature>
<dbReference type="VEuPathDB" id="FungiDB:MYCFIDRAFT_206731"/>
<protein>
    <submittedName>
        <fullName evidence="2">Uncharacterized protein</fullName>
    </submittedName>
</protein>
<dbReference type="EMBL" id="KB446556">
    <property type="protein sequence ID" value="EME86175.1"/>
    <property type="molecule type" value="Genomic_DNA"/>
</dbReference>
<proteinExistence type="predicted"/>
<accession>M2Z8R5</accession>
<evidence type="ECO:0000256" key="1">
    <source>
        <dbReference type="SAM" id="MobiDB-lite"/>
    </source>
</evidence>
<dbReference type="HOGENOM" id="CLU_1678695_0_0_1"/>
<name>M2Z8R5_PSEFD</name>